<comment type="function">
    <text evidence="3">Catalyzes the reversible conversion of ribose-5-phosphate to ribulose 5-phosphate.</text>
</comment>
<gene>
    <name evidence="3 4" type="primary">rpiA</name>
    <name evidence="4" type="ORF">JF887_11660</name>
</gene>
<dbReference type="HAMAP" id="MF_00170">
    <property type="entry name" value="Rib_5P_isom_A"/>
    <property type="match status" value="1"/>
</dbReference>
<dbReference type="SUPFAM" id="SSF100950">
    <property type="entry name" value="NagB/RpiA/CoA transferase-like"/>
    <property type="match status" value="1"/>
</dbReference>
<dbReference type="FunFam" id="3.40.50.1360:FF:000001">
    <property type="entry name" value="Ribose-5-phosphate isomerase A"/>
    <property type="match status" value="1"/>
</dbReference>
<dbReference type="Gene3D" id="3.30.70.260">
    <property type="match status" value="1"/>
</dbReference>
<dbReference type="CDD" id="cd01398">
    <property type="entry name" value="RPI_A"/>
    <property type="match status" value="1"/>
</dbReference>
<reference evidence="4 5" key="1">
    <citation type="submission" date="2020-10" db="EMBL/GenBank/DDBJ databases">
        <title>Ca. Dormibacterota MAGs.</title>
        <authorList>
            <person name="Montgomery K."/>
        </authorList>
    </citation>
    <scope>NUCLEOTIDE SEQUENCE [LARGE SCALE GENOMIC DNA]</scope>
    <source>
        <strain evidence="4">Mitchell_Peninsula_5</strain>
    </source>
</reference>
<evidence type="ECO:0000313" key="4">
    <source>
        <dbReference type="EMBL" id="MBJ7610069.1"/>
    </source>
</evidence>
<keyword evidence="2 3" id="KW-0413">Isomerase</keyword>
<protein>
    <recommendedName>
        <fullName evidence="3">Ribose-5-phosphate isomerase A</fullName>
        <ecNumber evidence="3">5.3.1.6</ecNumber>
    </recommendedName>
    <alternativeName>
        <fullName evidence="3">Phosphoriboisomerase A</fullName>
        <shortName evidence="3">PRI</shortName>
    </alternativeName>
</protein>
<feature type="binding site" evidence="3">
    <location>
        <position position="122"/>
    </location>
    <ligand>
        <name>substrate</name>
    </ligand>
</feature>
<feature type="active site" description="Proton acceptor" evidence="3">
    <location>
        <position position="104"/>
    </location>
</feature>
<dbReference type="InterPro" id="IPR020672">
    <property type="entry name" value="Ribose5P_isomerase_typA_subgr"/>
</dbReference>
<dbReference type="GO" id="GO:0004751">
    <property type="term" value="F:ribose-5-phosphate isomerase activity"/>
    <property type="evidence" value="ECO:0007669"/>
    <property type="project" value="UniProtKB-UniRule"/>
</dbReference>
<comment type="similarity">
    <text evidence="3">Belongs to the ribose 5-phosphate isomerase family.</text>
</comment>
<comment type="caution">
    <text evidence="4">The sequence shown here is derived from an EMBL/GenBank/DDBJ whole genome shotgun (WGS) entry which is preliminary data.</text>
</comment>
<proteinExistence type="inferred from homology"/>
<dbReference type="SUPFAM" id="SSF75445">
    <property type="entry name" value="D-ribose-5-phosphate isomerase (RpiA), lid domain"/>
    <property type="match status" value="1"/>
</dbReference>
<evidence type="ECO:0000313" key="5">
    <source>
        <dbReference type="Proteomes" id="UP000614410"/>
    </source>
</evidence>
<evidence type="ECO:0000256" key="2">
    <source>
        <dbReference type="ARBA" id="ARBA00023235"/>
    </source>
</evidence>
<dbReference type="Gene3D" id="3.40.50.1360">
    <property type="match status" value="1"/>
</dbReference>
<dbReference type="GO" id="GO:0009052">
    <property type="term" value="P:pentose-phosphate shunt, non-oxidative branch"/>
    <property type="evidence" value="ECO:0007669"/>
    <property type="project" value="UniProtKB-UniRule"/>
</dbReference>
<feature type="binding site" evidence="3">
    <location>
        <begin position="95"/>
        <end position="98"/>
    </location>
    <ligand>
        <name>substrate</name>
    </ligand>
</feature>
<dbReference type="NCBIfam" id="NF001924">
    <property type="entry name" value="PRK00702.1"/>
    <property type="match status" value="1"/>
</dbReference>
<dbReference type="EMBL" id="JAEKNN010000054">
    <property type="protein sequence ID" value="MBJ7610069.1"/>
    <property type="molecule type" value="Genomic_DNA"/>
</dbReference>
<feature type="binding site" evidence="3">
    <location>
        <begin position="82"/>
        <end position="85"/>
    </location>
    <ligand>
        <name>substrate</name>
    </ligand>
</feature>
<comment type="subunit">
    <text evidence="3">Homodimer.</text>
</comment>
<dbReference type="AlphaFoldDB" id="A0A934KPC4"/>
<feature type="binding site" evidence="3">
    <location>
        <begin position="28"/>
        <end position="31"/>
    </location>
    <ligand>
        <name>substrate</name>
    </ligand>
</feature>
<dbReference type="Proteomes" id="UP000614410">
    <property type="component" value="Unassembled WGS sequence"/>
</dbReference>
<dbReference type="InterPro" id="IPR050262">
    <property type="entry name" value="Ribose-5P_isomerase"/>
</dbReference>
<dbReference type="InterPro" id="IPR037171">
    <property type="entry name" value="NagB/RpiA_transferase-like"/>
</dbReference>
<name>A0A934KPC4_9BACT</name>
<dbReference type="InterPro" id="IPR004788">
    <property type="entry name" value="Ribose5P_isomerase_type_A"/>
</dbReference>
<organism evidence="4 5">
    <name type="scientific">Candidatus Amunia macphersoniae</name>
    <dbReference type="NCBI Taxonomy" id="3127014"/>
    <lineage>
        <taxon>Bacteria</taxon>
        <taxon>Bacillati</taxon>
        <taxon>Candidatus Dormiibacterota</taxon>
        <taxon>Candidatus Dormibacteria</taxon>
        <taxon>Candidatus Aeolococcales</taxon>
        <taxon>Candidatus Aeolococcaceae</taxon>
        <taxon>Candidatus Amunia</taxon>
    </lineage>
</organism>
<dbReference type="PANTHER" id="PTHR43748">
    <property type="entry name" value="RIBOSE-5-PHOSPHATE ISOMERASE 3, CHLOROPLASTIC-RELATED"/>
    <property type="match status" value="1"/>
</dbReference>
<dbReference type="Pfam" id="PF06026">
    <property type="entry name" value="Rib_5-P_isom_A"/>
    <property type="match status" value="1"/>
</dbReference>
<accession>A0A934KPC4</accession>
<evidence type="ECO:0000256" key="1">
    <source>
        <dbReference type="ARBA" id="ARBA00001713"/>
    </source>
</evidence>
<comment type="pathway">
    <text evidence="3">Carbohydrate degradation; pentose phosphate pathway; D-ribose 5-phosphate from D-ribulose 5-phosphate (non-oxidative stage): step 1/1.</text>
</comment>
<dbReference type="EC" id="5.3.1.6" evidence="3"/>
<comment type="catalytic activity">
    <reaction evidence="1 3">
        <text>aldehydo-D-ribose 5-phosphate = D-ribulose 5-phosphate</text>
        <dbReference type="Rhea" id="RHEA:14657"/>
        <dbReference type="ChEBI" id="CHEBI:58121"/>
        <dbReference type="ChEBI" id="CHEBI:58273"/>
        <dbReference type="EC" id="5.3.1.6"/>
    </reaction>
</comment>
<dbReference type="NCBIfam" id="TIGR00021">
    <property type="entry name" value="rpiA"/>
    <property type="match status" value="1"/>
</dbReference>
<sequence length="234" mass="24142">MDLEPAKRRVGEEAALLVEEGMTLGLGTGSTARWFIEAVGARVASGLHVAAVATSLASASMAARQGIPLLELDERGVDLAVDGADVIDADLRLLKGLGGAMVRERIVAAAARRFVVIADETKLRPHLGGPLSVEVLGFGWHHTLALLDQTGASFSLRVDTAGEPQRSDNGNLIADGEYPPPIADPEGLASRLDAIPGVVGHGLFLGMADLVLVGGADGSLRRLEPARGGPAPLS</sequence>
<dbReference type="PANTHER" id="PTHR43748:SF3">
    <property type="entry name" value="RIBOSE-5-PHOSPHATE ISOMERASE 3, CHLOROPLASTIC-RELATED"/>
    <property type="match status" value="1"/>
</dbReference>
<evidence type="ECO:0000256" key="3">
    <source>
        <dbReference type="HAMAP-Rule" id="MF_00170"/>
    </source>
</evidence>